<protein>
    <submittedName>
        <fullName evidence="2">Uncharacterized protein</fullName>
    </submittedName>
</protein>
<name>K1TCH6_9ZZZZ</name>
<gene>
    <name evidence="2" type="ORF">OBE_05458</name>
</gene>
<dbReference type="AlphaFoldDB" id="K1TCH6"/>
<feature type="region of interest" description="Disordered" evidence="1">
    <location>
        <begin position="29"/>
        <end position="50"/>
    </location>
</feature>
<sequence>NASPALQEIRRAIREREGQAAKRLQAVLASAKGPGSSMPMRRSRSATVGP</sequence>
<evidence type="ECO:0000313" key="2">
    <source>
        <dbReference type="EMBL" id="EKC67413.1"/>
    </source>
</evidence>
<organism evidence="2">
    <name type="scientific">human gut metagenome</name>
    <dbReference type="NCBI Taxonomy" id="408170"/>
    <lineage>
        <taxon>unclassified sequences</taxon>
        <taxon>metagenomes</taxon>
        <taxon>organismal metagenomes</taxon>
    </lineage>
</organism>
<evidence type="ECO:0000256" key="1">
    <source>
        <dbReference type="SAM" id="MobiDB-lite"/>
    </source>
</evidence>
<dbReference type="EMBL" id="AJWZ01003732">
    <property type="protein sequence ID" value="EKC67413.1"/>
    <property type="molecule type" value="Genomic_DNA"/>
</dbReference>
<reference evidence="2" key="1">
    <citation type="journal article" date="2013" name="Environ. Microbiol.">
        <title>Microbiota from the distal guts of lean and obese adolescents exhibit partial functional redundancy besides clear differences in community structure.</title>
        <authorList>
            <person name="Ferrer M."/>
            <person name="Ruiz A."/>
            <person name="Lanza F."/>
            <person name="Haange S.B."/>
            <person name="Oberbach A."/>
            <person name="Till H."/>
            <person name="Bargiela R."/>
            <person name="Campoy C."/>
            <person name="Segura M.T."/>
            <person name="Richter M."/>
            <person name="von Bergen M."/>
            <person name="Seifert J."/>
            <person name="Suarez A."/>
        </authorList>
    </citation>
    <scope>NUCLEOTIDE SEQUENCE</scope>
</reference>
<accession>K1TCH6</accession>
<comment type="caution">
    <text evidence="2">The sequence shown here is derived from an EMBL/GenBank/DDBJ whole genome shotgun (WGS) entry which is preliminary data.</text>
</comment>
<feature type="non-terminal residue" evidence="2">
    <location>
        <position position="1"/>
    </location>
</feature>
<proteinExistence type="predicted"/>